<dbReference type="InterPro" id="IPR005746">
    <property type="entry name" value="Thioredoxin"/>
</dbReference>
<dbReference type="GO" id="GO:0005829">
    <property type="term" value="C:cytosol"/>
    <property type="evidence" value="ECO:0007669"/>
    <property type="project" value="TreeGrafter"/>
</dbReference>
<feature type="domain" description="Thioredoxin" evidence="11">
    <location>
        <begin position="2"/>
        <end position="106"/>
    </location>
</feature>
<dbReference type="EMBL" id="JQBZ01000025">
    <property type="protein sequence ID" value="KRN89026.1"/>
    <property type="molecule type" value="Genomic_DNA"/>
</dbReference>
<keyword evidence="5 10" id="KW-1015">Disulfide bond</keyword>
<feature type="site" description="Contributes to redox potential value" evidence="9">
    <location>
        <position position="33"/>
    </location>
</feature>
<keyword evidence="13" id="KW-1185">Reference proteome</keyword>
<protein>
    <recommendedName>
        <fullName evidence="2 7">Thioredoxin</fullName>
    </recommendedName>
</protein>
<evidence type="ECO:0000313" key="13">
    <source>
        <dbReference type="Proteomes" id="UP000051500"/>
    </source>
</evidence>
<dbReference type="PANTHER" id="PTHR45663:SF11">
    <property type="entry name" value="GEO12009P1"/>
    <property type="match status" value="1"/>
</dbReference>
<dbReference type="GO" id="GO:0015035">
    <property type="term" value="F:protein-disulfide reductase activity"/>
    <property type="evidence" value="ECO:0007669"/>
    <property type="project" value="UniProtKB-UniRule"/>
</dbReference>
<name>A0A0R2KI28_9LACO</name>
<dbReference type="Pfam" id="PF00085">
    <property type="entry name" value="Thioredoxin"/>
    <property type="match status" value="1"/>
</dbReference>
<feature type="active site" description="Nucleophile" evidence="9">
    <location>
        <position position="31"/>
    </location>
</feature>
<keyword evidence="4" id="KW-0249">Electron transport</keyword>
<dbReference type="GO" id="GO:0045454">
    <property type="term" value="P:cell redox homeostasis"/>
    <property type="evidence" value="ECO:0007669"/>
    <property type="project" value="TreeGrafter"/>
</dbReference>
<evidence type="ECO:0000256" key="6">
    <source>
        <dbReference type="ARBA" id="ARBA00023284"/>
    </source>
</evidence>
<evidence type="ECO:0000256" key="3">
    <source>
        <dbReference type="ARBA" id="ARBA00022448"/>
    </source>
</evidence>
<keyword evidence="3" id="KW-0813">Transport</keyword>
<dbReference type="Proteomes" id="UP000051500">
    <property type="component" value="Unassembled WGS sequence"/>
</dbReference>
<evidence type="ECO:0000313" key="12">
    <source>
        <dbReference type="EMBL" id="KRN89026.1"/>
    </source>
</evidence>
<evidence type="ECO:0000256" key="2">
    <source>
        <dbReference type="ARBA" id="ARBA00020570"/>
    </source>
</evidence>
<sequence length="106" mass="11527">MDIMVKELNDATFTAETGNGLSLVDFWAPWCGPCRMQGPVIEQVAAEVGDSVKVAKMNVDENQGVAAQLGIMSIPTMLVIKDGQIKETLVGYHPKEQLMAILGKYM</sequence>
<accession>A0A0R2KI28</accession>
<dbReference type="AlphaFoldDB" id="A0A0R2KI28"/>
<evidence type="ECO:0000259" key="11">
    <source>
        <dbReference type="PROSITE" id="PS51352"/>
    </source>
</evidence>
<comment type="similarity">
    <text evidence="1 8">Belongs to the thioredoxin family.</text>
</comment>
<proteinExistence type="inferred from homology"/>
<dbReference type="PATRIC" id="fig|1122146.4.peg.1034"/>
<dbReference type="Gene3D" id="3.40.30.10">
    <property type="entry name" value="Glutaredoxin"/>
    <property type="match status" value="1"/>
</dbReference>
<dbReference type="InterPro" id="IPR017937">
    <property type="entry name" value="Thioredoxin_CS"/>
</dbReference>
<dbReference type="PROSITE" id="PS51352">
    <property type="entry name" value="THIOREDOXIN_2"/>
    <property type="match status" value="1"/>
</dbReference>
<dbReference type="InterPro" id="IPR036249">
    <property type="entry name" value="Thioredoxin-like_sf"/>
</dbReference>
<evidence type="ECO:0000256" key="4">
    <source>
        <dbReference type="ARBA" id="ARBA00022982"/>
    </source>
</evidence>
<dbReference type="PIRSF" id="PIRSF000077">
    <property type="entry name" value="Thioredoxin"/>
    <property type="match status" value="1"/>
</dbReference>
<dbReference type="PANTHER" id="PTHR45663">
    <property type="entry name" value="GEO12009P1"/>
    <property type="match status" value="1"/>
</dbReference>
<dbReference type="CDD" id="cd02947">
    <property type="entry name" value="TRX_family"/>
    <property type="match status" value="1"/>
</dbReference>
<dbReference type="NCBIfam" id="TIGR01068">
    <property type="entry name" value="thioredoxin"/>
    <property type="match status" value="1"/>
</dbReference>
<evidence type="ECO:0000256" key="9">
    <source>
        <dbReference type="PIRSR" id="PIRSR000077-1"/>
    </source>
</evidence>
<feature type="site" description="Contributes to redox potential value" evidence="9">
    <location>
        <position position="32"/>
    </location>
</feature>
<dbReference type="SUPFAM" id="SSF52833">
    <property type="entry name" value="Thioredoxin-like"/>
    <property type="match status" value="1"/>
</dbReference>
<dbReference type="eggNOG" id="COG3118">
    <property type="taxonomic scope" value="Bacteria"/>
</dbReference>
<evidence type="ECO:0000256" key="10">
    <source>
        <dbReference type="PIRSR" id="PIRSR000077-4"/>
    </source>
</evidence>
<feature type="site" description="Deprotonates C-terminal active site Cys" evidence="9">
    <location>
        <position position="25"/>
    </location>
</feature>
<evidence type="ECO:0000256" key="8">
    <source>
        <dbReference type="PIRNR" id="PIRNR000077"/>
    </source>
</evidence>
<reference evidence="12 13" key="1">
    <citation type="journal article" date="2015" name="Genome Announc.">
        <title>Expanding the biotechnology potential of lactobacilli through comparative genomics of 213 strains and associated genera.</title>
        <authorList>
            <person name="Sun Z."/>
            <person name="Harris H.M."/>
            <person name="McCann A."/>
            <person name="Guo C."/>
            <person name="Argimon S."/>
            <person name="Zhang W."/>
            <person name="Yang X."/>
            <person name="Jeffery I.B."/>
            <person name="Cooney J.C."/>
            <person name="Kagawa T.F."/>
            <person name="Liu W."/>
            <person name="Song Y."/>
            <person name="Salvetti E."/>
            <person name="Wrobel A."/>
            <person name="Rasinkangas P."/>
            <person name="Parkhill J."/>
            <person name="Rea M.C."/>
            <person name="O'Sullivan O."/>
            <person name="Ritari J."/>
            <person name="Douillard F.P."/>
            <person name="Paul Ross R."/>
            <person name="Yang R."/>
            <person name="Briner A.E."/>
            <person name="Felis G.E."/>
            <person name="de Vos W.M."/>
            <person name="Barrangou R."/>
            <person name="Klaenhammer T.R."/>
            <person name="Caufield P.W."/>
            <person name="Cui Y."/>
            <person name="Zhang H."/>
            <person name="O'Toole P.W."/>
        </authorList>
    </citation>
    <scope>NUCLEOTIDE SEQUENCE [LARGE SCALE GENOMIC DNA]</scope>
    <source>
        <strain evidence="12 13">DSM 22408</strain>
    </source>
</reference>
<feature type="active site" description="Nucleophile" evidence="9">
    <location>
        <position position="34"/>
    </location>
</feature>
<evidence type="ECO:0000256" key="5">
    <source>
        <dbReference type="ARBA" id="ARBA00023157"/>
    </source>
</evidence>
<dbReference type="STRING" id="1122146.IV53_GL000999"/>
<dbReference type="InterPro" id="IPR013766">
    <property type="entry name" value="Thioredoxin_domain"/>
</dbReference>
<comment type="caution">
    <text evidence="12">The sequence shown here is derived from an EMBL/GenBank/DDBJ whole genome shotgun (WGS) entry which is preliminary data.</text>
</comment>
<dbReference type="FunFam" id="3.40.30.10:FF:000001">
    <property type="entry name" value="Thioredoxin"/>
    <property type="match status" value="1"/>
</dbReference>
<gene>
    <name evidence="12" type="ORF">IV53_GL000999</name>
</gene>
<keyword evidence="6 10" id="KW-0676">Redox-active center</keyword>
<dbReference type="PRINTS" id="PR00421">
    <property type="entry name" value="THIOREDOXIN"/>
</dbReference>
<evidence type="ECO:0000256" key="7">
    <source>
        <dbReference type="NCBIfam" id="TIGR01068"/>
    </source>
</evidence>
<feature type="disulfide bond" description="Redox-active" evidence="10">
    <location>
        <begin position="31"/>
        <end position="34"/>
    </location>
</feature>
<evidence type="ECO:0000256" key="1">
    <source>
        <dbReference type="ARBA" id="ARBA00008987"/>
    </source>
</evidence>
<dbReference type="PROSITE" id="PS00194">
    <property type="entry name" value="THIOREDOXIN_1"/>
    <property type="match status" value="1"/>
</dbReference>
<organism evidence="12 13">
    <name type="scientific">Ligilactobacillus ceti DSM 22408</name>
    <dbReference type="NCBI Taxonomy" id="1122146"/>
    <lineage>
        <taxon>Bacteria</taxon>
        <taxon>Bacillati</taxon>
        <taxon>Bacillota</taxon>
        <taxon>Bacilli</taxon>
        <taxon>Lactobacillales</taxon>
        <taxon>Lactobacillaceae</taxon>
        <taxon>Ligilactobacillus</taxon>
    </lineage>
</organism>